<feature type="region of interest" description="Disordered" evidence="2">
    <location>
        <begin position="1"/>
        <end position="24"/>
    </location>
</feature>
<dbReference type="Gene3D" id="3.90.1530.30">
    <property type="match status" value="1"/>
</dbReference>
<dbReference type="InterPro" id="IPR050336">
    <property type="entry name" value="Chromosome_partition/occlusion"/>
</dbReference>
<dbReference type="OrthoDB" id="7908920at2"/>
<dbReference type="EMBL" id="QJJK01000019">
    <property type="protein sequence ID" value="PXW51634.1"/>
    <property type="molecule type" value="Genomic_DNA"/>
</dbReference>
<dbReference type="GO" id="GO:0005694">
    <property type="term" value="C:chromosome"/>
    <property type="evidence" value="ECO:0007669"/>
    <property type="project" value="TreeGrafter"/>
</dbReference>
<name>A0A2V3TTE8_9HYPH</name>
<evidence type="ECO:0000313" key="5">
    <source>
        <dbReference type="Proteomes" id="UP000248021"/>
    </source>
</evidence>
<dbReference type="InterPro" id="IPR003115">
    <property type="entry name" value="ParB_N"/>
</dbReference>
<dbReference type="InterPro" id="IPR036086">
    <property type="entry name" value="ParB/Sulfiredoxin_sf"/>
</dbReference>
<dbReference type="SUPFAM" id="SSF110849">
    <property type="entry name" value="ParB/Sulfiredoxin"/>
    <property type="match status" value="1"/>
</dbReference>
<keyword evidence="5" id="KW-1185">Reference proteome</keyword>
<organism evidence="4 5">
    <name type="scientific">Chelatococcus asaccharovorans</name>
    <dbReference type="NCBI Taxonomy" id="28210"/>
    <lineage>
        <taxon>Bacteria</taxon>
        <taxon>Pseudomonadati</taxon>
        <taxon>Pseudomonadota</taxon>
        <taxon>Alphaproteobacteria</taxon>
        <taxon>Hyphomicrobiales</taxon>
        <taxon>Chelatococcaceae</taxon>
        <taxon>Chelatococcus</taxon>
    </lineage>
</organism>
<dbReference type="InterPro" id="IPR037972">
    <property type="entry name" value="RepB_N"/>
</dbReference>
<dbReference type="InterPro" id="IPR004437">
    <property type="entry name" value="ParB/RepB/Spo0J"/>
</dbReference>
<dbReference type="CDD" id="cd16405">
    <property type="entry name" value="RepB_like_N"/>
    <property type="match status" value="1"/>
</dbReference>
<dbReference type="RefSeq" id="WP_110378302.1">
    <property type="nucleotide sequence ID" value="NZ_JAHBRY010000005.1"/>
</dbReference>
<dbReference type="Pfam" id="PF02195">
    <property type="entry name" value="ParB_N"/>
    <property type="match status" value="1"/>
</dbReference>
<protein>
    <submittedName>
        <fullName evidence="4">ParB family chromosome partitioning protein</fullName>
    </submittedName>
</protein>
<proteinExistence type="inferred from homology"/>
<gene>
    <name evidence="4" type="ORF">C7450_11973</name>
</gene>
<comment type="caution">
    <text evidence="4">The sequence shown here is derived from an EMBL/GenBank/DDBJ whole genome shotgun (WGS) entry which is preliminary data.</text>
</comment>
<dbReference type="NCBIfam" id="TIGR03454">
    <property type="entry name" value="partition_RepB"/>
    <property type="match status" value="1"/>
</dbReference>
<dbReference type="GO" id="GO:0003677">
    <property type="term" value="F:DNA binding"/>
    <property type="evidence" value="ECO:0007669"/>
    <property type="project" value="InterPro"/>
</dbReference>
<evidence type="ECO:0000256" key="2">
    <source>
        <dbReference type="SAM" id="MobiDB-lite"/>
    </source>
</evidence>
<sequence length="341" mass="37873">MARKNVFDLAPEPTELTPASAQPKLGRPLLGLERSIRPASPVGAISQSLESINSRAQRADEIEKQLAAGRVIIELDPALVDGSFVVDRLSVEAEVNASLAAQIREHGQQVPILVRPHPEREGRYQVAYGHRRLAAAKELGRPVRAVVRDLTDEQLVVSQGQENNSRTDLSFIERSFFGARLEDRGFPRDIIMASLGVDKAALSRMIALTRRLPPELIEAIGSAPSFGRLRWAELADLLEDEGKRSKALKLIREQDFLTEKSDDRFQAVYNQLKQAAAKTERMAAAAQSWVPSDKSVSVVARYRPKGISLEITKTEAKPFADWITGNLDSLYEAYRQSKQEN</sequence>
<dbReference type="AlphaFoldDB" id="A0A2V3TTE8"/>
<dbReference type="Gene3D" id="1.10.10.2830">
    <property type="match status" value="1"/>
</dbReference>
<dbReference type="NCBIfam" id="TIGR00180">
    <property type="entry name" value="parB_part"/>
    <property type="match status" value="1"/>
</dbReference>
<dbReference type="PANTHER" id="PTHR33375">
    <property type="entry name" value="CHROMOSOME-PARTITIONING PROTEIN PARB-RELATED"/>
    <property type="match status" value="1"/>
</dbReference>
<dbReference type="SUPFAM" id="SSF109709">
    <property type="entry name" value="KorB DNA-binding domain-like"/>
    <property type="match status" value="1"/>
</dbReference>
<dbReference type="GO" id="GO:0007059">
    <property type="term" value="P:chromosome segregation"/>
    <property type="evidence" value="ECO:0007669"/>
    <property type="project" value="TreeGrafter"/>
</dbReference>
<dbReference type="SMART" id="SM00470">
    <property type="entry name" value="ParB"/>
    <property type="match status" value="1"/>
</dbReference>
<dbReference type="Proteomes" id="UP000248021">
    <property type="component" value="Unassembled WGS sequence"/>
</dbReference>
<evidence type="ECO:0000259" key="3">
    <source>
        <dbReference type="SMART" id="SM00470"/>
    </source>
</evidence>
<dbReference type="PANTHER" id="PTHR33375:SF1">
    <property type="entry name" value="CHROMOSOME-PARTITIONING PROTEIN PARB-RELATED"/>
    <property type="match status" value="1"/>
</dbReference>
<dbReference type="Pfam" id="PF07506">
    <property type="entry name" value="RepB"/>
    <property type="match status" value="1"/>
</dbReference>
<comment type="similarity">
    <text evidence="1">Belongs to the ParB family.</text>
</comment>
<reference evidence="4 5" key="1">
    <citation type="submission" date="2018-05" db="EMBL/GenBank/DDBJ databases">
        <title>Genomic Encyclopedia of Type Strains, Phase IV (KMG-IV): sequencing the most valuable type-strain genomes for metagenomic binning, comparative biology and taxonomic classification.</title>
        <authorList>
            <person name="Goeker M."/>
        </authorList>
    </citation>
    <scope>NUCLEOTIDE SEQUENCE [LARGE SCALE GENOMIC DNA]</scope>
    <source>
        <strain evidence="4 5">DSM 6462</strain>
    </source>
</reference>
<feature type="domain" description="ParB-like N-terminal" evidence="3">
    <location>
        <begin position="73"/>
        <end position="164"/>
    </location>
</feature>
<accession>A0A2V3TTE8</accession>
<evidence type="ECO:0000256" key="1">
    <source>
        <dbReference type="ARBA" id="ARBA00006295"/>
    </source>
</evidence>
<dbReference type="InterPro" id="IPR017819">
    <property type="entry name" value="Plasmid_partition_RepB"/>
</dbReference>
<evidence type="ECO:0000313" key="4">
    <source>
        <dbReference type="EMBL" id="PXW51634.1"/>
    </source>
</evidence>
<dbReference type="InterPro" id="IPR011111">
    <property type="entry name" value="Plasmid_RepB"/>
</dbReference>